<evidence type="ECO:0000256" key="1">
    <source>
        <dbReference type="ARBA" id="ARBA00010118"/>
    </source>
</evidence>
<proteinExistence type="inferred from homology"/>
<dbReference type="Proteomes" id="UP001219355">
    <property type="component" value="Chromosome 2"/>
</dbReference>
<dbReference type="Pfam" id="PF05686">
    <property type="entry name" value="Glyco_transf_90"/>
    <property type="match status" value="1"/>
</dbReference>
<gene>
    <name evidence="4" type="ORF">PRK78_004205</name>
</gene>
<protein>
    <recommendedName>
        <fullName evidence="3">Glycosyl transferase CAP10 domain-containing protein</fullName>
    </recommendedName>
</protein>
<dbReference type="InterPro" id="IPR051091">
    <property type="entry name" value="O-Glucosyltr/Glycosyltrsf_90"/>
</dbReference>
<comment type="similarity">
    <text evidence="1">Belongs to the glycosyltransferase 90 family.</text>
</comment>
<name>A0AAF0IJB6_9EURO</name>
<organism evidence="4 5">
    <name type="scientific">Emydomyces testavorans</name>
    <dbReference type="NCBI Taxonomy" id="2070801"/>
    <lineage>
        <taxon>Eukaryota</taxon>
        <taxon>Fungi</taxon>
        <taxon>Dikarya</taxon>
        <taxon>Ascomycota</taxon>
        <taxon>Pezizomycotina</taxon>
        <taxon>Eurotiomycetes</taxon>
        <taxon>Eurotiomycetidae</taxon>
        <taxon>Onygenales</taxon>
        <taxon>Nannizziopsiaceae</taxon>
        <taxon>Emydomyces</taxon>
    </lineage>
</organism>
<evidence type="ECO:0000256" key="2">
    <source>
        <dbReference type="ARBA" id="ARBA00022679"/>
    </source>
</evidence>
<evidence type="ECO:0000313" key="5">
    <source>
        <dbReference type="Proteomes" id="UP001219355"/>
    </source>
</evidence>
<dbReference type="EMBL" id="CP120628">
    <property type="protein sequence ID" value="WEW58737.1"/>
    <property type="molecule type" value="Genomic_DNA"/>
</dbReference>
<dbReference type="PANTHER" id="PTHR12203:SF35">
    <property type="entry name" value="PROTEIN O-GLUCOSYLTRANSFERASE 1"/>
    <property type="match status" value="1"/>
</dbReference>
<evidence type="ECO:0000313" key="4">
    <source>
        <dbReference type="EMBL" id="WEW58737.1"/>
    </source>
</evidence>
<reference evidence="4" key="1">
    <citation type="submission" date="2023-03" db="EMBL/GenBank/DDBJ databases">
        <title>Emydomyces testavorans Genome Sequence.</title>
        <authorList>
            <person name="Hoyer L."/>
        </authorList>
    </citation>
    <scope>NUCLEOTIDE SEQUENCE</scope>
    <source>
        <strain evidence="4">16-2883</strain>
    </source>
</reference>
<dbReference type="SMART" id="SM00672">
    <property type="entry name" value="CAP10"/>
    <property type="match status" value="1"/>
</dbReference>
<dbReference type="InterPro" id="IPR006598">
    <property type="entry name" value="CAP10"/>
</dbReference>
<dbReference type="AlphaFoldDB" id="A0AAF0IJB6"/>
<keyword evidence="2" id="KW-0808">Transferase</keyword>
<dbReference type="PANTHER" id="PTHR12203">
    <property type="entry name" value="KDEL LYS-ASP-GLU-LEU CONTAINING - RELATED"/>
    <property type="match status" value="1"/>
</dbReference>
<accession>A0AAF0IJB6</accession>
<feature type="domain" description="Glycosyl transferase CAP10" evidence="3">
    <location>
        <begin position="272"/>
        <end position="572"/>
    </location>
</feature>
<keyword evidence="5" id="KW-1185">Reference proteome</keyword>
<dbReference type="GO" id="GO:0016740">
    <property type="term" value="F:transferase activity"/>
    <property type="evidence" value="ECO:0007669"/>
    <property type="project" value="UniProtKB-KW"/>
</dbReference>
<evidence type="ECO:0000259" key="3">
    <source>
        <dbReference type="SMART" id="SM00672"/>
    </source>
</evidence>
<sequence length="580" mass="67253">MSLTFVFLQNKDITYHPISSLITDAKNEHKQWITKASNSTNLKEAVIEYRRRYRQAPPPGFDVWYQYATNKSSLIIDDYDQIFDDLLPFRALSPKSLRDLVLSMTSDQWNEISAVTIRSGKAEPQAEINPTHRWMIEGIVKMVEPFARFLPDMDIAFNINDECRVAVPWEQLQSIKRPAKTQVILPKQKLVNSWSEDRTQSWNYSAIDDFNRGSLFIDHSFENVYDPIGRTLCSPKSKARTRYIWNKKALCAECARPHSLNQFLRHWKLSADICHQPDLAYMHGFFLSPASFKVSQTLLPIFSQSKVSGFNDILYPSAWNYIDKVKYEPSNDHPDPPYSEKEPAIFWRGTTSEGKSEHGTWKGMARQRLVHLANNHTSNRVSILLPAAKSGTFSHKTFQGSQLFPSLGLNTSIFIAESIARCGRKDCDAQTREFGTVPRSDFQDHWKYRFLFDMDGAGFSGRFLPFLSSRSLPFRTALFRQWLDSRLTPWLHFVPQDVRLHDVFSTLAYFAGAKELDAKGNVKRMIMKPHDREGEWIAEEGRKWAEKAIRKEDMEIYMFRLLLEWGRLTDDKRDELGFSI</sequence>